<dbReference type="AlphaFoldDB" id="A0A6N6W1W9"/>
<dbReference type="InterPro" id="IPR000847">
    <property type="entry name" value="LysR_HTH_N"/>
</dbReference>
<dbReference type="Proteomes" id="UP000463700">
    <property type="component" value="Unassembled WGS sequence"/>
</dbReference>
<dbReference type="FunFam" id="1.10.10.10:FF:000001">
    <property type="entry name" value="LysR family transcriptional regulator"/>
    <property type="match status" value="1"/>
</dbReference>
<dbReference type="Pfam" id="PF03466">
    <property type="entry name" value="LysR_substrate"/>
    <property type="match status" value="1"/>
</dbReference>
<dbReference type="InterPro" id="IPR036388">
    <property type="entry name" value="WH-like_DNA-bd_sf"/>
</dbReference>
<dbReference type="Pfam" id="PF00126">
    <property type="entry name" value="HTH_1"/>
    <property type="match status" value="1"/>
</dbReference>
<proteinExistence type="inferred from homology"/>
<evidence type="ECO:0000256" key="1">
    <source>
        <dbReference type="ARBA" id="ARBA00009437"/>
    </source>
</evidence>
<sequence>MKISPLPPLHSLVAFESAMRLGSFTKAAAELNITQSAVSRQISQLEAFLGRSLFTREKGTVKATMAGEQYARQVTGLLNGVSDATSDVMKYSGESEITIACSSGVALLWLTPRLNSFKQAHPDIRIRMIVKDGLNTLTAAEFDVGIYYARRDTPLAFNARPLFEEEVFPICSPAYLGGRIVAPSELTNCCLLIHEDIQRQWMSWSDWLSAFNVKLDHTSDSVTSNQYTHLVQMAIYGAGVLLAWRHISDGLISQGLLVRATHESYSFGGAYHLVSPKERRQNRATRMFTDWVLDAAGQTQER</sequence>
<dbReference type="RefSeq" id="WP_168435983.1">
    <property type="nucleotide sequence ID" value="NZ_VOSW01000117.1"/>
</dbReference>
<dbReference type="CDD" id="cd08432">
    <property type="entry name" value="PBP2_GcdR_TrpI_HvrB_AmpR_like"/>
    <property type="match status" value="1"/>
</dbReference>
<dbReference type="PANTHER" id="PTHR30537:SF5">
    <property type="entry name" value="HTH-TYPE TRANSCRIPTIONAL ACTIVATOR TTDR-RELATED"/>
    <property type="match status" value="1"/>
</dbReference>
<dbReference type="EMBL" id="VOSW01000117">
    <property type="protein sequence ID" value="KAE8754647.1"/>
    <property type="molecule type" value="Genomic_DNA"/>
</dbReference>
<dbReference type="InterPro" id="IPR058163">
    <property type="entry name" value="LysR-type_TF_proteobact-type"/>
</dbReference>
<name>A0A6N6W1W9_9BURK</name>
<keyword evidence="2" id="KW-0805">Transcription regulation</keyword>
<dbReference type="PROSITE" id="PS50931">
    <property type="entry name" value="HTH_LYSR"/>
    <property type="match status" value="1"/>
</dbReference>
<accession>A0A6N6W1W9</accession>
<evidence type="ECO:0000256" key="3">
    <source>
        <dbReference type="ARBA" id="ARBA00023125"/>
    </source>
</evidence>
<protein>
    <submittedName>
        <fullName evidence="6">LysR family transcriptional regulator</fullName>
    </submittedName>
</protein>
<comment type="caution">
    <text evidence="6">The sequence shown here is derived from an EMBL/GenBank/DDBJ whole genome shotgun (WGS) entry which is preliminary data.</text>
</comment>
<dbReference type="PRINTS" id="PR00039">
    <property type="entry name" value="HTHLYSR"/>
</dbReference>
<dbReference type="InterPro" id="IPR036390">
    <property type="entry name" value="WH_DNA-bd_sf"/>
</dbReference>
<evidence type="ECO:0000256" key="4">
    <source>
        <dbReference type="ARBA" id="ARBA00023163"/>
    </source>
</evidence>
<feature type="domain" description="HTH lysR-type" evidence="5">
    <location>
        <begin position="7"/>
        <end position="64"/>
    </location>
</feature>
<comment type="similarity">
    <text evidence="1">Belongs to the LysR transcriptional regulatory family.</text>
</comment>
<keyword evidence="4" id="KW-0804">Transcription</keyword>
<keyword evidence="3" id="KW-0238">DNA-binding</keyword>
<dbReference type="Gene3D" id="1.10.10.10">
    <property type="entry name" value="Winged helix-like DNA-binding domain superfamily/Winged helix DNA-binding domain"/>
    <property type="match status" value="1"/>
</dbReference>
<evidence type="ECO:0000256" key="2">
    <source>
        <dbReference type="ARBA" id="ARBA00023015"/>
    </source>
</evidence>
<reference evidence="6 7" key="1">
    <citation type="journal article" date="2020" name="Int. J. Syst. Evol. Microbiol.">
        <title>Paraburkholderia madseniana sp. nov., a phenolic acid-degrading bacterium isolated from acidic forest soil.</title>
        <authorList>
            <person name="Wilhelm R.C."/>
            <person name="Murphy S.J.L."/>
            <person name="Feriancek N.M."/>
            <person name="Karasz D.C."/>
            <person name="DeRito C.M."/>
            <person name="Newman J.D."/>
            <person name="Buckley D.H."/>
        </authorList>
    </citation>
    <scope>NUCLEOTIDE SEQUENCE [LARGE SCALE GENOMIC DNA]</scope>
    <source>
        <strain evidence="6 7">RP11</strain>
    </source>
</reference>
<dbReference type="SUPFAM" id="SSF46785">
    <property type="entry name" value="Winged helix' DNA-binding domain"/>
    <property type="match status" value="1"/>
</dbReference>
<dbReference type="PANTHER" id="PTHR30537">
    <property type="entry name" value="HTH-TYPE TRANSCRIPTIONAL REGULATOR"/>
    <property type="match status" value="1"/>
</dbReference>
<organism evidence="6 7">
    <name type="scientific">Paraburkholderia madseniana</name>
    <dbReference type="NCBI Taxonomy" id="2599607"/>
    <lineage>
        <taxon>Bacteria</taxon>
        <taxon>Pseudomonadati</taxon>
        <taxon>Pseudomonadota</taxon>
        <taxon>Betaproteobacteria</taxon>
        <taxon>Burkholderiales</taxon>
        <taxon>Burkholderiaceae</taxon>
        <taxon>Paraburkholderia</taxon>
    </lineage>
</organism>
<evidence type="ECO:0000259" key="5">
    <source>
        <dbReference type="PROSITE" id="PS50931"/>
    </source>
</evidence>
<dbReference type="GO" id="GO:0003700">
    <property type="term" value="F:DNA-binding transcription factor activity"/>
    <property type="evidence" value="ECO:0007669"/>
    <property type="project" value="InterPro"/>
</dbReference>
<dbReference type="SUPFAM" id="SSF53850">
    <property type="entry name" value="Periplasmic binding protein-like II"/>
    <property type="match status" value="1"/>
</dbReference>
<gene>
    <name evidence="6" type="ORF">FSO04_38615</name>
</gene>
<dbReference type="GO" id="GO:0003677">
    <property type="term" value="F:DNA binding"/>
    <property type="evidence" value="ECO:0007669"/>
    <property type="project" value="UniProtKB-KW"/>
</dbReference>
<dbReference type="InterPro" id="IPR005119">
    <property type="entry name" value="LysR_subst-bd"/>
</dbReference>
<dbReference type="Gene3D" id="3.40.190.10">
    <property type="entry name" value="Periplasmic binding protein-like II"/>
    <property type="match status" value="2"/>
</dbReference>
<evidence type="ECO:0000313" key="6">
    <source>
        <dbReference type="EMBL" id="KAE8754647.1"/>
    </source>
</evidence>
<evidence type="ECO:0000313" key="7">
    <source>
        <dbReference type="Proteomes" id="UP000463700"/>
    </source>
</evidence>